<keyword evidence="2" id="KW-0808">Transferase</keyword>
<dbReference type="Gene3D" id="3.90.550.10">
    <property type="entry name" value="Spore Coat Polysaccharide Biosynthesis Protein SpsA, Chain A"/>
    <property type="match status" value="1"/>
</dbReference>
<gene>
    <name evidence="2" type="ORF">SAMN05443550_10876</name>
</gene>
<dbReference type="Pfam" id="PF00535">
    <property type="entry name" value="Glycos_transf_2"/>
    <property type="match status" value="1"/>
</dbReference>
<evidence type="ECO:0000313" key="3">
    <source>
        <dbReference type="Proteomes" id="UP000198850"/>
    </source>
</evidence>
<accession>A0A1H4FQZ9</accession>
<dbReference type="AlphaFoldDB" id="A0A1H4FQZ9"/>
<reference evidence="2 3" key="1">
    <citation type="submission" date="2016-10" db="EMBL/GenBank/DDBJ databases">
        <authorList>
            <person name="de Groot N.N."/>
        </authorList>
    </citation>
    <scope>NUCLEOTIDE SEQUENCE [LARGE SCALE GENOMIC DNA]</scope>
    <source>
        <strain evidence="2 3">DSM 19033</strain>
    </source>
</reference>
<keyword evidence="3" id="KW-1185">Reference proteome</keyword>
<evidence type="ECO:0000259" key="1">
    <source>
        <dbReference type="Pfam" id="PF00535"/>
    </source>
</evidence>
<dbReference type="InterPro" id="IPR029044">
    <property type="entry name" value="Nucleotide-diphossugar_trans"/>
</dbReference>
<dbReference type="Proteomes" id="UP000198850">
    <property type="component" value="Unassembled WGS sequence"/>
</dbReference>
<dbReference type="OrthoDB" id="6638511at2"/>
<proteinExistence type="predicted"/>
<feature type="domain" description="Glycosyltransferase 2-like" evidence="1">
    <location>
        <begin position="9"/>
        <end position="104"/>
    </location>
</feature>
<dbReference type="SUPFAM" id="SSF53448">
    <property type="entry name" value="Nucleotide-diphospho-sugar transferases"/>
    <property type="match status" value="1"/>
</dbReference>
<dbReference type="InterPro" id="IPR001173">
    <property type="entry name" value="Glyco_trans_2-like"/>
</dbReference>
<dbReference type="EMBL" id="FNRA01000008">
    <property type="protein sequence ID" value="SEA99714.1"/>
    <property type="molecule type" value="Genomic_DNA"/>
</dbReference>
<dbReference type="PANTHER" id="PTHR43685:SF2">
    <property type="entry name" value="GLYCOSYLTRANSFERASE 2-LIKE DOMAIN-CONTAINING PROTEIN"/>
    <property type="match status" value="1"/>
</dbReference>
<dbReference type="RefSeq" id="WP_090557890.1">
    <property type="nucleotide sequence ID" value="NZ_FNRA01000008.1"/>
</dbReference>
<dbReference type="GO" id="GO:0016740">
    <property type="term" value="F:transferase activity"/>
    <property type="evidence" value="ECO:0007669"/>
    <property type="project" value="UniProtKB-KW"/>
</dbReference>
<dbReference type="InterPro" id="IPR050834">
    <property type="entry name" value="Glycosyltransf_2"/>
</dbReference>
<dbReference type="PANTHER" id="PTHR43685">
    <property type="entry name" value="GLYCOSYLTRANSFERASE"/>
    <property type="match status" value="1"/>
</dbReference>
<evidence type="ECO:0000313" key="2">
    <source>
        <dbReference type="EMBL" id="SEA99714.1"/>
    </source>
</evidence>
<dbReference type="STRING" id="425514.SAMN05443550_10876"/>
<sequence length="302" mass="34887">MTTNDLKFSIIIPTYNRSNALDRCLQSLVNQTYKNFEVLICDDGSTDNTSVVVEKYRELLTLRYFYQENWGGPARSRNVGITNSVADWLCFLDSDDWYTEGRLEFISNQDLNKIDFIYHDLEIISNDMNTGRIKSRQLNNRDVYHDLLYNLNAIPTSSTCIRKCILEEAEGFRESKDIIGLEDFDLWIRLGKLGMQTKYFPVVMGSYFIGDNNITFSDDRQISRFRALYASFIKVSTSDYEKNKIAAALAYNIGNISLKNGDITKGYISLVKSLLKGSLRIKTRSIYHMINGLRYMSRKNNL</sequence>
<name>A0A1H4FQZ9_9SPHI</name>
<protein>
    <submittedName>
        <fullName evidence="2">Glycosyltransferase involved in cell wall bisynthesis</fullName>
    </submittedName>
</protein>
<organism evidence="2 3">
    <name type="scientific">Pedobacter hartonius</name>
    <dbReference type="NCBI Taxonomy" id="425514"/>
    <lineage>
        <taxon>Bacteria</taxon>
        <taxon>Pseudomonadati</taxon>
        <taxon>Bacteroidota</taxon>
        <taxon>Sphingobacteriia</taxon>
        <taxon>Sphingobacteriales</taxon>
        <taxon>Sphingobacteriaceae</taxon>
        <taxon>Pedobacter</taxon>
    </lineage>
</organism>